<proteinExistence type="predicted"/>
<organism evidence="1 2">
    <name type="scientific">Pontibacillus yanchengensis</name>
    <dbReference type="NCBI Taxonomy" id="462910"/>
    <lineage>
        <taxon>Bacteria</taxon>
        <taxon>Bacillati</taxon>
        <taxon>Bacillota</taxon>
        <taxon>Bacilli</taxon>
        <taxon>Bacillales</taxon>
        <taxon>Bacillaceae</taxon>
        <taxon>Pontibacillus</taxon>
    </lineage>
</organism>
<dbReference type="Proteomes" id="UP000468638">
    <property type="component" value="Unassembled WGS sequence"/>
</dbReference>
<accession>A0A6I5A222</accession>
<dbReference type="AlphaFoldDB" id="A0A6I5A222"/>
<protein>
    <submittedName>
        <fullName evidence="1">Uncharacterized protein</fullName>
    </submittedName>
</protein>
<sequence>MHSKQAANRFQTLIVLTGKTDVISDGNETT</sequence>
<evidence type="ECO:0000313" key="1">
    <source>
        <dbReference type="EMBL" id="MYL34572.1"/>
    </source>
</evidence>
<dbReference type="GO" id="GO:0009229">
    <property type="term" value="P:thiamine diphosphate biosynthetic process"/>
    <property type="evidence" value="ECO:0007669"/>
    <property type="project" value="UniProtKB-UniPathway"/>
</dbReference>
<name>A0A6I5A222_9BACI</name>
<comment type="caution">
    <text evidence="1">The sequence shown here is derived from an EMBL/GenBank/DDBJ whole genome shotgun (WGS) entry which is preliminary data.</text>
</comment>
<dbReference type="UniPathway" id="UPA00060"/>
<evidence type="ECO:0000313" key="2">
    <source>
        <dbReference type="Proteomes" id="UP000468638"/>
    </source>
</evidence>
<gene>
    <name evidence="1" type="ORF">GLW05_13320</name>
</gene>
<dbReference type="OrthoDB" id="8909021at2"/>
<reference evidence="1 2" key="1">
    <citation type="submission" date="2019-11" db="EMBL/GenBank/DDBJ databases">
        <title>Genome sequences of 17 halophilic strains isolated from different environments.</title>
        <authorList>
            <person name="Furrow R.E."/>
        </authorList>
    </citation>
    <scope>NUCLEOTIDE SEQUENCE [LARGE SCALE GENOMIC DNA]</scope>
    <source>
        <strain evidence="1 2">22514_16_FS</strain>
    </source>
</reference>
<dbReference type="EMBL" id="WMEQ01000010">
    <property type="protein sequence ID" value="MYL34572.1"/>
    <property type="molecule type" value="Genomic_DNA"/>
</dbReference>